<feature type="chain" id="PRO_5042959283" evidence="2">
    <location>
        <begin position="25"/>
        <end position="299"/>
    </location>
</feature>
<dbReference type="EMBL" id="JBBCAQ010000038">
    <property type="protein sequence ID" value="KAK7572130.1"/>
    <property type="molecule type" value="Genomic_DNA"/>
</dbReference>
<proteinExistence type="predicted"/>
<protein>
    <submittedName>
        <fullName evidence="3">Uncharacterized protein</fullName>
    </submittedName>
</protein>
<evidence type="ECO:0000313" key="3">
    <source>
        <dbReference type="EMBL" id="KAK7572130.1"/>
    </source>
</evidence>
<name>A0AAN9XXN1_9HEMI</name>
<organism evidence="3 4">
    <name type="scientific">Parthenolecanium corni</name>
    <dbReference type="NCBI Taxonomy" id="536013"/>
    <lineage>
        <taxon>Eukaryota</taxon>
        <taxon>Metazoa</taxon>
        <taxon>Ecdysozoa</taxon>
        <taxon>Arthropoda</taxon>
        <taxon>Hexapoda</taxon>
        <taxon>Insecta</taxon>
        <taxon>Pterygota</taxon>
        <taxon>Neoptera</taxon>
        <taxon>Paraneoptera</taxon>
        <taxon>Hemiptera</taxon>
        <taxon>Sternorrhyncha</taxon>
        <taxon>Coccoidea</taxon>
        <taxon>Coccidae</taxon>
        <taxon>Parthenolecanium</taxon>
    </lineage>
</organism>
<keyword evidence="4" id="KW-1185">Reference proteome</keyword>
<dbReference type="AlphaFoldDB" id="A0AAN9XXN1"/>
<gene>
    <name evidence="3" type="ORF">V9T40_014602</name>
</gene>
<evidence type="ECO:0000256" key="2">
    <source>
        <dbReference type="SAM" id="SignalP"/>
    </source>
</evidence>
<evidence type="ECO:0000256" key="1">
    <source>
        <dbReference type="SAM" id="MobiDB-lite"/>
    </source>
</evidence>
<evidence type="ECO:0000313" key="4">
    <source>
        <dbReference type="Proteomes" id="UP001367676"/>
    </source>
</evidence>
<feature type="compositionally biased region" description="Low complexity" evidence="1">
    <location>
        <begin position="242"/>
        <end position="269"/>
    </location>
</feature>
<feature type="region of interest" description="Disordered" evidence="1">
    <location>
        <begin position="242"/>
        <end position="299"/>
    </location>
</feature>
<reference evidence="3 4" key="1">
    <citation type="submission" date="2024-03" db="EMBL/GenBank/DDBJ databases">
        <title>Adaptation during the transition from Ophiocordyceps entomopathogen to insect associate is accompanied by gene loss and intensified selection.</title>
        <authorList>
            <person name="Ward C.M."/>
            <person name="Onetto C.A."/>
            <person name="Borneman A.R."/>
        </authorList>
    </citation>
    <scope>NUCLEOTIDE SEQUENCE [LARGE SCALE GENOMIC DNA]</scope>
    <source>
        <strain evidence="3">AWRI1</strain>
        <tissue evidence="3">Single Adult Female</tissue>
    </source>
</reference>
<feature type="compositionally biased region" description="Polar residues" evidence="1">
    <location>
        <begin position="282"/>
        <end position="291"/>
    </location>
</feature>
<accession>A0AAN9XXN1</accession>
<feature type="signal peptide" evidence="2">
    <location>
        <begin position="1"/>
        <end position="24"/>
    </location>
</feature>
<comment type="caution">
    <text evidence="3">The sequence shown here is derived from an EMBL/GenBank/DDBJ whole genome shotgun (WGS) entry which is preliminary data.</text>
</comment>
<dbReference type="Proteomes" id="UP001367676">
    <property type="component" value="Unassembled WGS sequence"/>
</dbReference>
<keyword evidence="2" id="KW-0732">Signal</keyword>
<sequence length="299" mass="33872">MVRVVIQIRFIFFTIALSTSQVSSWSLQRPDHSQVLFQNTTITGDQTYCNWMWMDSNKGVWDVSIRIWLSTSQAVRLRSGYFTYQDTLGGNLLRVSWTQSIRQGLTWRQYSTTALPSVWWNLTADFGQLGYQGNSAQFHVNGESIKLKPASRIVPPTLSLYDGMMPSGWRIKREPSHMERQRKRFDILDLFTGNGIFASLPQLFINIFSFFANLFPSQDDGDSEAVVEATEPDAEIVPQSTITTASTTSTEEVTQTTKMTQTEQDMMTQEPSKISRELETMTEASEATPKSSAARLQAN</sequence>